<dbReference type="InterPro" id="IPR014729">
    <property type="entry name" value="Rossmann-like_a/b/a_fold"/>
</dbReference>
<feature type="domain" description="UspA" evidence="2">
    <location>
        <begin position="12"/>
        <end position="148"/>
    </location>
</feature>
<keyword evidence="4" id="KW-1185">Reference proteome</keyword>
<gene>
    <name evidence="3" type="ORF">EFL26_18080</name>
</gene>
<comment type="similarity">
    <text evidence="1">Belongs to the universal stress protein A family.</text>
</comment>
<dbReference type="CDD" id="cd23659">
    <property type="entry name" value="USP_At3g01520-like"/>
    <property type="match status" value="1"/>
</dbReference>
<evidence type="ECO:0000313" key="4">
    <source>
        <dbReference type="Proteomes" id="UP000279994"/>
    </source>
</evidence>
<accession>A0A3N0GJC8</accession>
<dbReference type="RefSeq" id="WP_123224302.1">
    <property type="nucleotide sequence ID" value="NZ_RJSF01000044.1"/>
</dbReference>
<dbReference type="PANTHER" id="PTHR31964:SF113">
    <property type="entry name" value="USPA DOMAIN-CONTAINING PROTEIN"/>
    <property type="match status" value="1"/>
</dbReference>
<protein>
    <submittedName>
        <fullName evidence="3">Universal stress protein</fullName>
    </submittedName>
</protein>
<dbReference type="Proteomes" id="UP000279994">
    <property type="component" value="Unassembled WGS sequence"/>
</dbReference>
<dbReference type="SUPFAM" id="SSF52402">
    <property type="entry name" value="Adenine nucleotide alpha hydrolases-like"/>
    <property type="match status" value="1"/>
</dbReference>
<dbReference type="EMBL" id="RJSF01000044">
    <property type="protein sequence ID" value="RNM12539.1"/>
    <property type="molecule type" value="Genomic_DNA"/>
</dbReference>
<dbReference type="Pfam" id="PF00582">
    <property type="entry name" value="Usp"/>
    <property type="match status" value="1"/>
</dbReference>
<proteinExistence type="inferred from homology"/>
<dbReference type="Gene3D" id="3.40.50.620">
    <property type="entry name" value="HUPs"/>
    <property type="match status" value="1"/>
</dbReference>
<evidence type="ECO:0000256" key="1">
    <source>
        <dbReference type="ARBA" id="ARBA00008791"/>
    </source>
</evidence>
<evidence type="ECO:0000313" key="3">
    <source>
        <dbReference type="EMBL" id="RNM12539.1"/>
    </source>
</evidence>
<dbReference type="PRINTS" id="PR01438">
    <property type="entry name" value="UNVRSLSTRESS"/>
</dbReference>
<organism evidence="3 4">
    <name type="scientific">Nocardioides pocheonensis</name>
    <dbReference type="NCBI Taxonomy" id="661485"/>
    <lineage>
        <taxon>Bacteria</taxon>
        <taxon>Bacillati</taxon>
        <taxon>Actinomycetota</taxon>
        <taxon>Actinomycetes</taxon>
        <taxon>Propionibacteriales</taxon>
        <taxon>Nocardioidaceae</taxon>
        <taxon>Nocardioides</taxon>
    </lineage>
</organism>
<name>A0A3N0GJC8_9ACTN</name>
<evidence type="ECO:0000259" key="2">
    <source>
        <dbReference type="Pfam" id="PF00582"/>
    </source>
</evidence>
<dbReference type="PANTHER" id="PTHR31964">
    <property type="entry name" value="ADENINE NUCLEOTIDE ALPHA HYDROLASES-LIKE SUPERFAMILY PROTEIN"/>
    <property type="match status" value="1"/>
</dbReference>
<dbReference type="AlphaFoldDB" id="A0A3N0GJC8"/>
<sequence>MTERYERAVDKRAIVVGVDGSPGSKAALAFALNEGLVRGSTVEVVTTWLLGPAISDIATATSFEEEHEKAEACQEAALSEVLATMDAQPVISRVVLQSYGGHALVEAAHDAALLVVGSGRKSVLVRALLGSVSEYCVRHARVPVVVVPDPTRLEEEKVHEEVVEAAAH</sequence>
<comment type="caution">
    <text evidence="3">The sequence shown here is derived from an EMBL/GenBank/DDBJ whole genome shotgun (WGS) entry which is preliminary data.</text>
</comment>
<dbReference type="OrthoDB" id="3765568at2"/>
<reference evidence="3 4" key="1">
    <citation type="submission" date="2018-11" db="EMBL/GenBank/DDBJ databases">
        <authorList>
            <person name="Li F."/>
        </authorList>
    </citation>
    <scope>NUCLEOTIDE SEQUENCE [LARGE SCALE GENOMIC DNA]</scope>
    <source>
        <strain evidence="3 4">Gsoil 818</strain>
    </source>
</reference>
<dbReference type="InterPro" id="IPR006015">
    <property type="entry name" value="Universal_stress_UspA"/>
</dbReference>
<dbReference type="InterPro" id="IPR006016">
    <property type="entry name" value="UspA"/>
</dbReference>